<organism evidence="17 18">
    <name type="scientific">Vibrio mediterranei</name>
    <dbReference type="NCBI Taxonomy" id="689"/>
    <lineage>
        <taxon>Bacteria</taxon>
        <taxon>Pseudomonadati</taxon>
        <taxon>Pseudomonadota</taxon>
        <taxon>Gammaproteobacteria</taxon>
        <taxon>Vibrionales</taxon>
        <taxon>Vibrionaceae</taxon>
        <taxon>Vibrio</taxon>
    </lineage>
</organism>
<dbReference type="InterPro" id="IPR016152">
    <property type="entry name" value="PTrfase/Anion_transptr"/>
</dbReference>
<dbReference type="PROSITE" id="PS51094">
    <property type="entry name" value="PTS_EIIA_TYPE_2"/>
    <property type="match status" value="1"/>
</dbReference>
<evidence type="ECO:0000256" key="4">
    <source>
        <dbReference type="ARBA" id="ARBA00004496"/>
    </source>
</evidence>
<dbReference type="Gene3D" id="3.40.930.10">
    <property type="entry name" value="Mannitol-specific EII, Chain A"/>
    <property type="match status" value="1"/>
</dbReference>
<dbReference type="PANTHER" id="PTHR46244:SF4">
    <property type="entry name" value="MULTIPHOSPHORYL TRANSFER PROTEIN 1-RELATED"/>
    <property type="match status" value="1"/>
</dbReference>
<dbReference type="CDD" id="cd00367">
    <property type="entry name" value="PTS-HPr_like"/>
    <property type="match status" value="1"/>
</dbReference>
<dbReference type="Pfam" id="PF00391">
    <property type="entry name" value="PEP-utilizers"/>
    <property type="match status" value="1"/>
</dbReference>
<dbReference type="InterPro" id="IPR002178">
    <property type="entry name" value="PTS_EIIA_type-2_dom"/>
</dbReference>
<keyword evidence="17" id="KW-0670">Pyruvate</keyword>
<dbReference type="GO" id="GO:0009401">
    <property type="term" value="P:phosphoenolpyruvate-dependent sugar phosphotransferase system"/>
    <property type="evidence" value="ECO:0007669"/>
    <property type="project" value="UniProtKB-KW"/>
</dbReference>
<feature type="domain" description="HPr" evidence="16">
    <location>
        <begin position="1"/>
        <end position="90"/>
    </location>
</feature>
<comment type="catalytic activity">
    <reaction evidence="2">
        <text>D-fructose(out) + N(pros)-phospho-L-histidyl-[protein] = D-fructose 1-phosphate(in) + L-histidyl-[protein]</text>
        <dbReference type="Rhea" id="RHEA:49252"/>
        <dbReference type="Rhea" id="RHEA-COMP:9745"/>
        <dbReference type="Rhea" id="RHEA-COMP:9746"/>
        <dbReference type="ChEBI" id="CHEBI:29979"/>
        <dbReference type="ChEBI" id="CHEBI:37721"/>
        <dbReference type="ChEBI" id="CHEBI:58674"/>
        <dbReference type="ChEBI" id="CHEBI:64837"/>
        <dbReference type="EC" id="2.7.1.202"/>
    </reaction>
</comment>
<dbReference type="NCBIfam" id="TIGR01417">
    <property type="entry name" value="PTS_I_fam"/>
    <property type="match status" value="1"/>
</dbReference>
<dbReference type="SUPFAM" id="SSF55594">
    <property type="entry name" value="HPr-like"/>
    <property type="match status" value="1"/>
</dbReference>
<dbReference type="InterPro" id="IPR006318">
    <property type="entry name" value="PTS_EI-like"/>
</dbReference>
<keyword evidence="6" id="KW-0813">Transport</keyword>
<dbReference type="Gene3D" id="3.30.1340.10">
    <property type="entry name" value="HPr-like"/>
    <property type="match status" value="1"/>
</dbReference>
<dbReference type="InterPro" id="IPR015813">
    <property type="entry name" value="Pyrv/PenolPyrv_kinase-like_dom"/>
</dbReference>
<keyword evidence="12" id="KW-0479">Metal-binding</keyword>
<dbReference type="GO" id="GO:0008982">
    <property type="term" value="F:protein-N(PI)-phosphohistidine-sugar phosphotransferase activity"/>
    <property type="evidence" value="ECO:0007669"/>
    <property type="project" value="InterPro"/>
</dbReference>
<dbReference type="PRINTS" id="PR01736">
    <property type="entry name" value="PHPHTRNFRASE"/>
</dbReference>
<keyword evidence="11" id="KW-0598">Phosphotransferase system</keyword>
<dbReference type="InterPro" id="IPR035895">
    <property type="entry name" value="HPr-like_sf"/>
</dbReference>
<dbReference type="SUPFAM" id="SSF47831">
    <property type="entry name" value="Enzyme I of the PEP:sugar phosphotransferase system HPr-binding (sub)domain"/>
    <property type="match status" value="1"/>
</dbReference>
<evidence type="ECO:0000259" key="16">
    <source>
        <dbReference type="PROSITE" id="PS51350"/>
    </source>
</evidence>
<evidence type="ECO:0000313" key="17">
    <source>
        <dbReference type="EMBL" id="AYV24411.1"/>
    </source>
</evidence>
<dbReference type="InterPro" id="IPR004715">
    <property type="entry name" value="PTS_IIA_fruc"/>
</dbReference>
<dbReference type="Pfam" id="PF00381">
    <property type="entry name" value="PTS-HPr"/>
    <property type="match status" value="1"/>
</dbReference>
<proteinExistence type="inferred from homology"/>
<accession>A0A3G4VNG9</accession>
<dbReference type="PRINTS" id="PR00107">
    <property type="entry name" value="PHOSPHOCPHPR"/>
</dbReference>
<reference evidence="17 18" key="1">
    <citation type="submission" date="2018-11" db="EMBL/GenBank/DDBJ databases">
        <title>Complete Genome Sequence of Vbrio mediterranei 117-T6: a Potential Pathogen Bacteria Isolated from the Conchocelis of Pyropia.</title>
        <authorList>
            <person name="Liu Q."/>
        </authorList>
    </citation>
    <scope>NUCLEOTIDE SEQUENCE [LARGE SCALE GENOMIC DNA]</scope>
    <source>
        <strain evidence="17 18">117-T6</strain>
    </source>
</reference>
<keyword evidence="14" id="KW-0460">Magnesium</keyword>
<evidence type="ECO:0000256" key="12">
    <source>
        <dbReference type="ARBA" id="ARBA00022723"/>
    </source>
</evidence>
<keyword evidence="13" id="KW-0418">Kinase</keyword>
<name>A0A3G4VNG9_9VIBR</name>
<dbReference type="InterPro" id="IPR008279">
    <property type="entry name" value="PEP-util_enz_mobile_dom"/>
</dbReference>
<evidence type="ECO:0000256" key="13">
    <source>
        <dbReference type="ARBA" id="ARBA00022777"/>
    </source>
</evidence>
<dbReference type="SUPFAM" id="SSF51621">
    <property type="entry name" value="Phosphoenolpyruvate/pyruvate domain"/>
    <property type="match status" value="1"/>
</dbReference>
<evidence type="ECO:0000256" key="14">
    <source>
        <dbReference type="ARBA" id="ARBA00022842"/>
    </source>
</evidence>
<dbReference type="AlphaFoldDB" id="A0A3G4VNG9"/>
<dbReference type="Gene3D" id="3.20.20.60">
    <property type="entry name" value="Phosphoenolpyruvate-binding domains"/>
    <property type="match status" value="1"/>
</dbReference>
<dbReference type="GO" id="GO:0005737">
    <property type="term" value="C:cytoplasm"/>
    <property type="evidence" value="ECO:0007669"/>
    <property type="project" value="UniProtKB-SubCell"/>
</dbReference>
<keyword evidence="7" id="KW-0963">Cytoplasm</keyword>
<evidence type="ECO:0000259" key="15">
    <source>
        <dbReference type="PROSITE" id="PS51094"/>
    </source>
</evidence>
<dbReference type="Pfam" id="PF05524">
    <property type="entry name" value="PEP-utilisers_N"/>
    <property type="match status" value="1"/>
</dbReference>
<dbReference type="InterPro" id="IPR050499">
    <property type="entry name" value="PEP-utilizing_PTS_enzyme"/>
</dbReference>
<feature type="domain" description="PTS EIIA type-2" evidence="15">
    <location>
        <begin position="686"/>
        <end position="828"/>
    </location>
</feature>
<evidence type="ECO:0000256" key="7">
    <source>
        <dbReference type="ARBA" id="ARBA00022490"/>
    </source>
</evidence>
<comment type="similarity">
    <text evidence="5">Belongs to the PEP-utilizing enzyme family.</text>
</comment>
<evidence type="ECO:0000256" key="2">
    <source>
        <dbReference type="ARBA" id="ARBA00001401"/>
    </source>
</evidence>
<evidence type="ECO:0000256" key="9">
    <source>
        <dbReference type="ARBA" id="ARBA00022597"/>
    </source>
</evidence>
<evidence type="ECO:0000256" key="11">
    <source>
        <dbReference type="ARBA" id="ARBA00022683"/>
    </source>
</evidence>
<dbReference type="CDD" id="cd00211">
    <property type="entry name" value="PTS_IIA_fru"/>
    <property type="match status" value="1"/>
</dbReference>
<dbReference type="SUPFAM" id="SSF52009">
    <property type="entry name" value="Phosphohistidine domain"/>
    <property type="match status" value="1"/>
</dbReference>
<keyword evidence="9" id="KW-0762">Sugar transport</keyword>
<dbReference type="PANTHER" id="PTHR46244">
    <property type="entry name" value="PHOSPHOENOLPYRUVATE-PROTEIN PHOSPHOTRANSFERASE"/>
    <property type="match status" value="1"/>
</dbReference>
<dbReference type="InterPro" id="IPR040442">
    <property type="entry name" value="Pyrv_kinase-like_dom_sf"/>
</dbReference>
<dbReference type="Pfam" id="PF00359">
    <property type="entry name" value="PTS_EIIA_2"/>
    <property type="match status" value="1"/>
</dbReference>
<dbReference type="InterPro" id="IPR036637">
    <property type="entry name" value="Phosphohistidine_dom_sf"/>
</dbReference>
<dbReference type="NCBIfam" id="TIGR00848">
    <property type="entry name" value="fruA"/>
    <property type="match status" value="1"/>
</dbReference>
<dbReference type="SUPFAM" id="SSF55804">
    <property type="entry name" value="Phoshotransferase/anion transport protein"/>
    <property type="match status" value="1"/>
</dbReference>
<evidence type="ECO:0000256" key="5">
    <source>
        <dbReference type="ARBA" id="ARBA00007837"/>
    </source>
</evidence>
<dbReference type="Gene3D" id="1.10.274.10">
    <property type="entry name" value="PtsI, HPr-binding domain"/>
    <property type="match status" value="1"/>
</dbReference>
<protein>
    <submittedName>
        <fullName evidence="17">Phosphoenolpyruvate--protein phosphotransferase</fullName>
        <ecNumber evidence="17">2.7.3.9</ecNumber>
    </submittedName>
</protein>
<evidence type="ECO:0000256" key="6">
    <source>
        <dbReference type="ARBA" id="ARBA00022448"/>
    </source>
</evidence>
<dbReference type="Gene3D" id="3.50.30.10">
    <property type="entry name" value="Phosphohistidine domain"/>
    <property type="match status" value="1"/>
</dbReference>
<comment type="catalytic activity">
    <reaction evidence="1">
        <text>L-histidyl-[protein] + phosphoenolpyruvate = N(pros)-phospho-L-histidyl-[protein] + pyruvate</text>
        <dbReference type="Rhea" id="RHEA:23880"/>
        <dbReference type="Rhea" id="RHEA-COMP:9745"/>
        <dbReference type="Rhea" id="RHEA-COMP:9746"/>
        <dbReference type="ChEBI" id="CHEBI:15361"/>
        <dbReference type="ChEBI" id="CHEBI:29979"/>
        <dbReference type="ChEBI" id="CHEBI:58702"/>
        <dbReference type="ChEBI" id="CHEBI:64837"/>
        <dbReference type="EC" id="2.7.3.9"/>
    </reaction>
</comment>
<evidence type="ECO:0000313" key="18">
    <source>
        <dbReference type="Proteomes" id="UP000279760"/>
    </source>
</evidence>
<dbReference type="Pfam" id="PF02896">
    <property type="entry name" value="PEP-utilizers_C"/>
    <property type="match status" value="1"/>
</dbReference>
<keyword evidence="10 17" id="KW-0808">Transferase</keyword>
<evidence type="ECO:0000256" key="1">
    <source>
        <dbReference type="ARBA" id="ARBA00000683"/>
    </source>
</evidence>
<dbReference type="InterPro" id="IPR000032">
    <property type="entry name" value="HPr-like"/>
</dbReference>
<dbReference type="InterPro" id="IPR036618">
    <property type="entry name" value="PtsI_HPr-bd_sf"/>
</dbReference>
<evidence type="ECO:0000256" key="8">
    <source>
        <dbReference type="ARBA" id="ARBA00022553"/>
    </source>
</evidence>
<gene>
    <name evidence="17" type="primary">ptsP</name>
    <name evidence="17" type="ORF">ECB94_24470</name>
</gene>
<dbReference type="GO" id="GO:0016301">
    <property type="term" value="F:kinase activity"/>
    <property type="evidence" value="ECO:0007669"/>
    <property type="project" value="UniProtKB-KW"/>
</dbReference>
<dbReference type="RefSeq" id="WP_124941957.1">
    <property type="nucleotide sequence ID" value="NZ_CP033578.1"/>
</dbReference>
<evidence type="ECO:0000256" key="3">
    <source>
        <dbReference type="ARBA" id="ARBA00001946"/>
    </source>
</evidence>
<dbReference type="GO" id="GO:0016020">
    <property type="term" value="C:membrane"/>
    <property type="evidence" value="ECO:0007669"/>
    <property type="project" value="InterPro"/>
</dbReference>
<dbReference type="EC" id="2.7.3.9" evidence="17"/>
<dbReference type="GO" id="GO:0046872">
    <property type="term" value="F:metal ion binding"/>
    <property type="evidence" value="ECO:0007669"/>
    <property type="project" value="UniProtKB-KW"/>
</dbReference>
<dbReference type="GO" id="GO:0008965">
    <property type="term" value="F:phosphoenolpyruvate-protein phosphotransferase activity"/>
    <property type="evidence" value="ECO:0007669"/>
    <property type="project" value="UniProtKB-EC"/>
</dbReference>
<comment type="subcellular location">
    <subcellularLocation>
        <location evidence="4">Cytoplasm</location>
    </subcellularLocation>
</comment>
<dbReference type="InterPro" id="IPR008731">
    <property type="entry name" value="PTS_EIN"/>
</dbReference>
<sequence length="831" mass="91176">MTNLNFICPLPNGLHARPAKEIELRANRFNCDILLVNSSKDKTANAKSVLSMISADILEGDHCQFIFTGSDANEALMFFQAFVDTELSHIDNAIDTQNVQLSEQPLPVGLMRAAPRYVRGTVASVGLGEASATLWQQTDLRKMAAALPSQTSSCIENELQSALKALQLNLLKKQAGSEGECKEILEAHLKIAQDEELGRALMMQNNALNTLDAIANACDKLCAPLENSASDYLKERALDIKDIALQLANIVRDEDLSQMPTITAPTILVSDTLLTPSQILALPKILIQGIVMGEGGSTSHTIILARSFNIPVLVGIENLTQQIIQGQRLVVDAINGALILESNVACDAFYQLERKKLNALSAQTAEFKDLNVTTLDKEKVNVLANIVSSEEAEGIYSSGADGIGLYRTEMLFCERTTPPSEEEQFQHYSNVVKHSQGNKVVIRTLDIGGDKPCAYMGFPAEDNPFLGYRAVRMYPQYDAIIRSQLRALLRASCFGEVSIMVPMISNLNEIIWCRELIDELAIELANEGHELGNIRLGAMAEVPSIAYIFDQASEFIDFISIGSNDLAQYFFACDRGNKTIADLYDHFNPAFIGFLKQLIGSAKVAKLEVSLCGEFAADPIAQPLLLGCGLTQFSMAASKIATSKRALTRLNVNECEALVNEVLTLTNSEQVKARVAAFYNSSDGKETLDEALVFTQQSIRSKEEAIKLLCDNLEINERTGCANEVEKAIWDREAVFSTALGFSVAIPHCKSSSVSHNSVSVLTLDNPISWGEDVDVDIIIMLTVTEEGKDSHMKIFSKIARKLMHEDFRTSLQQAHKRKQVIDILNNAINA</sequence>
<evidence type="ECO:0000256" key="10">
    <source>
        <dbReference type="ARBA" id="ARBA00022679"/>
    </source>
</evidence>
<dbReference type="Proteomes" id="UP000279760">
    <property type="component" value="Chromosome 2"/>
</dbReference>
<comment type="cofactor">
    <cofactor evidence="3">
        <name>Mg(2+)</name>
        <dbReference type="ChEBI" id="CHEBI:18420"/>
    </cofactor>
</comment>
<dbReference type="InterPro" id="IPR000121">
    <property type="entry name" value="PEP_util_C"/>
</dbReference>
<keyword evidence="8" id="KW-0597">Phosphoprotein</keyword>
<dbReference type="PROSITE" id="PS51350">
    <property type="entry name" value="PTS_HPR_DOM"/>
    <property type="match status" value="1"/>
</dbReference>
<dbReference type="EMBL" id="CP033578">
    <property type="protein sequence ID" value="AYV24411.1"/>
    <property type="molecule type" value="Genomic_DNA"/>
</dbReference>